<dbReference type="STRING" id="88036.D8SKL3"/>
<dbReference type="Pfam" id="PF00069">
    <property type="entry name" value="Pkinase"/>
    <property type="match status" value="1"/>
</dbReference>
<dbReference type="Gramene" id="EFJ15000">
    <property type="protein sequence ID" value="EFJ15000"/>
    <property type="gene ID" value="SELMODRAFT_119400"/>
</dbReference>
<evidence type="ECO:0000256" key="7">
    <source>
        <dbReference type="ARBA" id="ARBA00022777"/>
    </source>
</evidence>
<evidence type="ECO:0000256" key="10">
    <source>
        <dbReference type="ARBA" id="ARBA00048679"/>
    </source>
</evidence>
<dbReference type="EMBL" id="GL377625">
    <property type="protein sequence ID" value="EFJ15000.1"/>
    <property type="molecule type" value="Genomic_DNA"/>
</dbReference>
<protein>
    <recommendedName>
        <fullName evidence="1">non-specific serine/threonine protein kinase</fullName>
        <ecNumber evidence="1">2.7.11.1</ecNumber>
    </recommendedName>
</protein>
<dbReference type="InParanoid" id="D8SKL3"/>
<evidence type="ECO:0000259" key="13">
    <source>
        <dbReference type="PROSITE" id="PS50011"/>
    </source>
</evidence>
<dbReference type="PANTHER" id="PTHR24346:SF39">
    <property type="entry name" value="SERINE_THREONINE-PROTEIN KINASE GRIK1-RELATED"/>
    <property type="match status" value="1"/>
</dbReference>
<proteinExistence type="predicted"/>
<dbReference type="EC" id="2.7.11.1" evidence="1"/>
<comment type="function">
    <text evidence="11">Activates SnRK1.1/KIN10 and SnRK1.2/KIN11 by phosphorylation of their activation-loop 'Thr-198' and 'Thr-176', respectively. Required for the regulation by SnRK1 kinases of the transcription of a large set of genes, the modification the activity of metabolic enzymes, and the control of various nutrient-responsive cellular developmental processes.</text>
</comment>
<dbReference type="InterPro" id="IPR011009">
    <property type="entry name" value="Kinase-like_dom_sf"/>
</dbReference>
<evidence type="ECO:0000256" key="6">
    <source>
        <dbReference type="ARBA" id="ARBA00022741"/>
    </source>
</evidence>
<keyword evidence="5" id="KW-0808">Transferase</keyword>
<dbReference type="OMA" id="KHLIERM"/>
<evidence type="ECO:0000256" key="1">
    <source>
        <dbReference type="ARBA" id="ARBA00012513"/>
    </source>
</evidence>
<dbReference type="CDD" id="cd14008">
    <property type="entry name" value="STKc_LKB1_CaMKK"/>
    <property type="match status" value="1"/>
</dbReference>
<dbReference type="SUPFAM" id="SSF56112">
    <property type="entry name" value="Protein kinase-like (PK-like)"/>
    <property type="match status" value="1"/>
</dbReference>
<dbReference type="KEGG" id="smo:SELMODRAFT_119400"/>
<dbReference type="GO" id="GO:0035556">
    <property type="term" value="P:intracellular signal transduction"/>
    <property type="evidence" value="ECO:0000318"/>
    <property type="project" value="GO_Central"/>
</dbReference>
<feature type="domain" description="Protein kinase" evidence="13">
    <location>
        <begin position="9"/>
        <end position="273"/>
    </location>
</feature>
<keyword evidence="2" id="KW-0723">Serine/threonine-protein kinase</keyword>
<feature type="non-terminal residue" evidence="14">
    <location>
        <position position="1"/>
    </location>
</feature>
<dbReference type="PANTHER" id="PTHR24346">
    <property type="entry name" value="MAP/MICROTUBULE AFFINITY-REGULATING KINASE"/>
    <property type="match status" value="1"/>
</dbReference>
<name>D8SKL3_SELML</name>
<accession>D8SKL3</accession>
<evidence type="ECO:0000256" key="3">
    <source>
        <dbReference type="ARBA" id="ARBA00022553"/>
    </source>
</evidence>
<reference evidence="14 15" key="1">
    <citation type="journal article" date="2011" name="Science">
        <title>The Selaginella genome identifies genetic changes associated with the evolution of vascular plants.</title>
        <authorList>
            <person name="Banks J.A."/>
            <person name="Nishiyama T."/>
            <person name="Hasebe M."/>
            <person name="Bowman J.L."/>
            <person name="Gribskov M."/>
            <person name="dePamphilis C."/>
            <person name="Albert V.A."/>
            <person name="Aono N."/>
            <person name="Aoyama T."/>
            <person name="Ambrose B.A."/>
            <person name="Ashton N.W."/>
            <person name="Axtell M.J."/>
            <person name="Barker E."/>
            <person name="Barker M.S."/>
            <person name="Bennetzen J.L."/>
            <person name="Bonawitz N.D."/>
            <person name="Chapple C."/>
            <person name="Cheng C."/>
            <person name="Correa L.G."/>
            <person name="Dacre M."/>
            <person name="DeBarry J."/>
            <person name="Dreyer I."/>
            <person name="Elias M."/>
            <person name="Engstrom E.M."/>
            <person name="Estelle M."/>
            <person name="Feng L."/>
            <person name="Finet C."/>
            <person name="Floyd S.K."/>
            <person name="Frommer W.B."/>
            <person name="Fujita T."/>
            <person name="Gramzow L."/>
            <person name="Gutensohn M."/>
            <person name="Harholt J."/>
            <person name="Hattori M."/>
            <person name="Heyl A."/>
            <person name="Hirai T."/>
            <person name="Hiwatashi Y."/>
            <person name="Ishikawa M."/>
            <person name="Iwata M."/>
            <person name="Karol K.G."/>
            <person name="Koehler B."/>
            <person name="Kolukisaoglu U."/>
            <person name="Kubo M."/>
            <person name="Kurata T."/>
            <person name="Lalonde S."/>
            <person name="Li K."/>
            <person name="Li Y."/>
            <person name="Litt A."/>
            <person name="Lyons E."/>
            <person name="Manning G."/>
            <person name="Maruyama T."/>
            <person name="Michael T.P."/>
            <person name="Mikami K."/>
            <person name="Miyazaki S."/>
            <person name="Morinaga S."/>
            <person name="Murata T."/>
            <person name="Mueller-Roeber B."/>
            <person name="Nelson D.R."/>
            <person name="Obara M."/>
            <person name="Oguri Y."/>
            <person name="Olmstead R.G."/>
            <person name="Onodera N."/>
            <person name="Petersen B.L."/>
            <person name="Pils B."/>
            <person name="Prigge M."/>
            <person name="Rensing S.A."/>
            <person name="Riano-Pachon D.M."/>
            <person name="Roberts A.W."/>
            <person name="Sato Y."/>
            <person name="Scheller H.V."/>
            <person name="Schulz B."/>
            <person name="Schulz C."/>
            <person name="Shakirov E.V."/>
            <person name="Shibagaki N."/>
            <person name="Shinohara N."/>
            <person name="Shippen D.E."/>
            <person name="Soerensen I."/>
            <person name="Sotooka R."/>
            <person name="Sugimoto N."/>
            <person name="Sugita M."/>
            <person name="Sumikawa N."/>
            <person name="Tanurdzic M."/>
            <person name="Theissen G."/>
            <person name="Ulvskov P."/>
            <person name="Wakazuki S."/>
            <person name="Weng J.K."/>
            <person name="Willats W.W."/>
            <person name="Wipf D."/>
            <person name="Wolf P.G."/>
            <person name="Yang L."/>
            <person name="Zimmer A.D."/>
            <person name="Zhu Q."/>
            <person name="Mitros T."/>
            <person name="Hellsten U."/>
            <person name="Loque D."/>
            <person name="Otillar R."/>
            <person name="Salamov A."/>
            <person name="Schmutz J."/>
            <person name="Shapiro H."/>
            <person name="Lindquist E."/>
            <person name="Lucas S."/>
            <person name="Rokhsar D."/>
            <person name="Grigoriev I.V."/>
        </authorList>
    </citation>
    <scope>NUCLEOTIDE SEQUENCE [LARGE SCALE GENOMIC DNA]</scope>
</reference>
<dbReference type="PROSITE" id="PS00108">
    <property type="entry name" value="PROTEIN_KINASE_ST"/>
    <property type="match status" value="1"/>
</dbReference>
<gene>
    <name evidence="14" type="ORF">SELMODRAFT_119400</name>
</gene>
<evidence type="ECO:0000256" key="8">
    <source>
        <dbReference type="ARBA" id="ARBA00022840"/>
    </source>
</evidence>
<dbReference type="GO" id="GO:0005737">
    <property type="term" value="C:cytoplasm"/>
    <property type="evidence" value="ECO:0000318"/>
    <property type="project" value="GO_Central"/>
</dbReference>
<keyword evidence="15" id="KW-1185">Reference proteome</keyword>
<keyword evidence="8" id="KW-0067">ATP-binding</keyword>
<dbReference type="Gene3D" id="1.10.510.10">
    <property type="entry name" value="Transferase(Phosphotransferase) domain 1"/>
    <property type="match status" value="1"/>
</dbReference>
<dbReference type="GO" id="GO:0004674">
    <property type="term" value="F:protein serine/threonine kinase activity"/>
    <property type="evidence" value="ECO:0000318"/>
    <property type="project" value="GO_Central"/>
</dbReference>
<sequence length="278" mass="31439">DGSKMINQYVRHERIGKGSYGKVVLHRSLFDQKFYAIKVFDKSRLGKIRVAPSETAMMDVRREVKVMKHLRHPNIVRLIEVIDDPECDQLYMVLEYIEGQRMFKQSGPPGGLGESTARRYFRDIVAGLMYLHNNKVIHGDIKPENLMITAEGRIKIGDFGISRTFEGDDDLLRRSPGTPVFTAPECCKGISRMAYHGKAADVWALGVTLYCMVTGQYPFVGENFQDTYDKIVQQELSVPPGLDPDLQNLLEGLLCKDPDQRMTLDAASCHPWLLKASS</sequence>
<keyword evidence="7" id="KW-0418">Kinase</keyword>
<comment type="subunit">
    <text evidence="12">Associates with the SNF1-related protein kinase (SnRK) complex. Interacts with AL1, a geminivirus (TGMV) protein essential for viral replication.</text>
</comment>
<dbReference type="SMART" id="SM00220">
    <property type="entry name" value="S_TKc"/>
    <property type="match status" value="1"/>
</dbReference>
<evidence type="ECO:0000256" key="9">
    <source>
        <dbReference type="ARBA" id="ARBA00047899"/>
    </source>
</evidence>
<evidence type="ECO:0000313" key="15">
    <source>
        <dbReference type="Proteomes" id="UP000001514"/>
    </source>
</evidence>
<dbReference type="GO" id="GO:0005524">
    <property type="term" value="F:ATP binding"/>
    <property type="evidence" value="ECO:0007669"/>
    <property type="project" value="UniProtKB-KW"/>
</dbReference>
<dbReference type="FunFam" id="1.10.510.10:FF:000747">
    <property type="entry name" value="Serine/threonine-protein kinase GRIK2"/>
    <property type="match status" value="1"/>
</dbReference>
<keyword evidence="3" id="KW-0597">Phosphoprotein</keyword>
<dbReference type="InterPro" id="IPR000719">
    <property type="entry name" value="Prot_kinase_dom"/>
</dbReference>
<comment type="catalytic activity">
    <reaction evidence="9">
        <text>L-threonyl-[protein] + ATP = O-phospho-L-threonyl-[protein] + ADP + H(+)</text>
        <dbReference type="Rhea" id="RHEA:46608"/>
        <dbReference type="Rhea" id="RHEA-COMP:11060"/>
        <dbReference type="Rhea" id="RHEA-COMP:11605"/>
        <dbReference type="ChEBI" id="CHEBI:15378"/>
        <dbReference type="ChEBI" id="CHEBI:30013"/>
        <dbReference type="ChEBI" id="CHEBI:30616"/>
        <dbReference type="ChEBI" id="CHEBI:61977"/>
        <dbReference type="ChEBI" id="CHEBI:456216"/>
        <dbReference type="EC" id="2.7.11.1"/>
    </reaction>
</comment>
<dbReference type="FunFam" id="3.30.200.20:FF:000206">
    <property type="entry name" value="Serine/threonine-protein kinase Ssp1"/>
    <property type="match status" value="1"/>
</dbReference>
<dbReference type="eggNOG" id="KOG0585">
    <property type="taxonomic scope" value="Eukaryota"/>
</dbReference>
<dbReference type="PIRSF" id="PIRSF000654">
    <property type="entry name" value="Integrin-linked_kinase"/>
    <property type="match status" value="1"/>
</dbReference>
<evidence type="ECO:0000256" key="5">
    <source>
        <dbReference type="ARBA" id="ARBA00022679"/>
    </source>
</evidence>
<dbReference type="Proteomes" id="UP000001514">
    <property type="component" value="Unassembled WGS sequence"/>
</dbReference>
<organism evidence="15">
    <name type="scientific">Selaginella moellendorffii</name>
    <name type="common">Spikemoss</name>
    <dbReference type="NCBI Taxonomy" id="88036"/>
    <lineage>
        <taxon>Eukaryota</taxon>
        <taxon>Viridiplantae</taxon>
        <taxon>Streptophyta</taxon>
        <taxon>Embryophyta</taxon>
        <taxon>Tracheophyta</taxon>
        <taxon>Lycopodiopsida</taxon>
        <taxon>Selaginellales</taxon>
        <taxon>Selaginellaceae</taxon>
        <taxon>Selaginella</taxon>
    </lineage>
</organism>
<dbReference type="HOGENOM" id="CLU_000288_63_0_1"/>
<evidence type="ECO:0000256" key="12">
    <source>
        <dbReference type="ARBA" id="ARBA00066296"/>
    </source>
</evidence>
<keyword evidence="6" id="KW-0547">Nucleotide-binding</keyword>
<dbReference type="GO" id="GO:0009615">
    <property type="term" value="P:response to virus"/>
    <property type="evidence" value="ECO:0007669"/>
    <property type="project" value="UniProtKB-ARBA"/>
</dbReference>
<dbReference type="PROSITE" id="PS50011">
    <property type="entry name" value="PROTEIN_KINASE_DOM"/>
    <property type="match status" value="1"/>
</dbReference>
<evidence type="ECO:0000256" key="4">
    <source>
        <dbReference type="ARBA" id="ARBA00022581"/>
    </source>
</evidence>
<evidence type="ECO:0000256" key="11">
    <source>
        <dbReference type="ARBA" id="ARBA00054601"/>
    </source>
</evidence>
<dbReference type="FunCoup" id="D8SKL3">
    <property type="interactions" value="1700"/>
</dbReference>
<evidence type="ECO:0000313" key="14">
    <source>
        <dbReference type="EMBL" id="EFJ15000.1"/>
    </source>
</evidence>
<dbReference type="InterPro" id="IPR008271">
    <property type="entry name" value="Ser/Thr_kinase_AS"/>
</dbReference>
<evidence type="ECO:0000256" key="2">
    <source>
        <dbReference type="ARBA" id="ARBA00022527"/>
    </source>
</evidence>
<dbReference type="AlphaFoldDB" id="D8SKL3"/>
<keyword evidence="4" id="KW-0945">Host-virus interaction</keyword>
<comment type="catalytic activity">
    <reaction evidence="10">
        <text>L-seryl-[protein] + ATP = O-phospho-L-seryl-[protein] + ADP + H(+)</text>
        <dbReference type="Rhea" id="RHEA:17989"/>
        <dbReference type="Rhea" id="RHEA-COMP:9863"/>
        <dbReference type="Rhea" id="RHEA-COMP:11604"/>
        <dbReference type="ChEBI" id="CHEBI:15378"/>
        <dbReference type="ChEBI" id="CHEBI:29999"/>
        <dbReference type="ChEBI" id="CHEBI:30616"/>
        <dbReference type="ChEBI" id="CHEBI:83421"/>
        <dbReference type="ChEBI" id="CHEBI:456216"/>
        <dbReference type="EC" id="2.7.11.1"/>
    </reaction>
</comment>